<evidence type="ECO:0000256" key="1">
    <source>
        <dbReference type="SAM" id="MobiDB-lite"/>
    </source>
</evidence>
<evidence type="ECO:0000313" key="3">
    <source>
        <dbReference type="Proteomes" id="UP000542811"/>
    </source>
</evidence>
<sequence length="249" mass="27753">MSHGRDDLPCVEKNKSRHVTVRYSAAFSRTSTAKDSPKPPGRPGTPPCRPRANRQSFDTRKDGKAIVPNVARLVEPFPVHTDGPATATPGELAPKFIEHHGMRSKAVLCVAIMMFTGFRVSDVSRLGPQHRRRDMFKLRLFKNCNRNPYDIEIAIYPILEAVLAMHKVTDLTYIATEFGKPFLATAVAHNEATDSMLERCSPGAMERPQNLYEKCRSRPSGRQTVARINWDGVGTKLLALTDEGDVANR</sequence>
<gene>
    <name evidence="2" type="ORF">FHS25_004130</name>
</gene>
<evidence type="ECO:0000313" key="2">
    <source>
        <dbReference type="EMBL" id="MBB3163650.1"/>
    </source>
</evidence>
<dbReference type="Proteomes" id="UP000542811">
    <property type="component" value="Unassembled WGS sequence"/>
</dbReference>
<feature type="region of interest" description="Disordered" evidence="1">
    <location>
        <begin position="21"/>
        <end position="62"/>
    </location>
</feature>
<organism evidence="2 3">
    <name type="scientific">Rhizobium laguerreae</name>
    <dbReference type="NCBI Taxonomy" id="1076926"/>
    <lineage>
        <taxon>Bacteria</taxon>
        <taxon>Pseudomonadati</taxon>
        <taxon>Pseudomonadota</taxon>
        <taxon>Alphaproteobacteria</taxon>
        <taxon>Hyphomicrobiales</taxon>
        <taxon>Rhizobiaceae</taxon>
        <taxon>Rhizobium/Agrobacterium group</taxon>
        <taxon>Rhizobium</taxon>
    </lineage>
</organism>
<proteinExistence type="predicted"/>
<protein>
    <recommendedName>
        <fullName evidence="4">Tyr recombinase domain-containing protein</fullName>
    </recommendedName>
</protein>
<keyword evidence="3" id="KW-1185">Reference proteome</keyword>
<name>A0ABR6GBJ4_9HYPH</name>
<reference evidence="2 3" key="1">
    <citation type="submission" date="2020-08" db="EMBL/GenBank/DDBJ databases">
        <title>Genomic Encyclopedia of Type Strains, Phase III (KMG-III): the genomes of soil and plant-associated and newly described type strains.</title>
        <authorList>
            <person name="Whitman W."/>
        </authorList>
    </citation>
    <scope>NUCLEOTIDE SEQUENCE [LARGE SCALE GENOMIC DNA]</scope>
    <source>
        <strain evidence="2 3">CECT 8280</strain>
    </source>
</reference>
<comment type="caution">
    <text evidence="2">The sequence shown here is derived from an EMBL/GenBank/DDBJ whole genome shotgun (WGS) entry which is preliminary data.</text>
</comment>
<dbReference type="RefSeq" id="WP_077981180.1">
    <property type="nucleotide sequence ID" value="NZ_JAAXRP010000013.1"/>
</dbReference>
<accession>A0ABR6GBJ4</accession>
<evidence type="ECO:0008006" key="4">
    <source>
        <dbReference type="Google" id="ProtNLM"/>
    </source>
</evidence>
<dbReference type="EMBL" id="JACHXX010000005">
    <property type="protein sequence ID" value="MBB3163650.1"/>
    <property type="molecule type" value="Genomic_DNA"/>
</dbReference>
<feature type="compositionally biased region" description="Pro residues" evidence="1">
    <location>
        <begin position="38"/>
        <end position="49"/>
    </location>
</feature>